<proteinExistence type="predicted"/>
<dbReference type="InterPro" id="IPR009057">
    <property type="entry name" value="Homeodomain-like_sf"/>
</dbReference>
<dbReference type="Pfam" id="PF02954">
    <property type="entry name" value="HTH_8"/>
    <property type="match status" value="1"/>
</dbReference>
<dbReference type="Gene3D" id="3.30.450.40">
    <property type="match status" value="1"/>
</dbReference>
<dbReference type="Gene3D" id="1.10.10.60">
    <property type="entry name" value="Homeodomain-like"/>
    <property type="match status" value="1"/>
</dbReference>
<evidence type="ECO:0000256" key="4">
    <source>
        <dbReference type="ARBA" id="ARBA00023163"/>
    </source>
</evidence>
<dbReference type="SUPFAM" id="SSF52540">
    <property type="entry name" value="P-loop containing nucleoside triphosphate hydrolases"/>
    <property type="match status" value="1"/>
</dbReference>
<dbReference type="PANTHER" id="PTHR32071">
    <property type="entry name" value="TRANSCRIPTIONAL REGULATORY PROTEIN"/>
    <property type="match status" value="1"/>
</dbReference>
<dbReference type="SUPFAM" id="SSF46689">
    <property type="entry name" value="Homeodomain-like"/>
    <property type="match status" value="1"/>
</dbReference>
<keyword evidence="2" id="KW-0067">ATP-binding</keyword>
<protein>
    <submittedName>
        <fullName evidence="6">Helix-turn-helix domain-containing protein</fullName>
    </submittedName>
</protein>
<dbReference type="Gene3D" id="1.10.8.60">
    <property type="match status" value="1"/>
</dbReference>
<gene>
    <name evidence="6" type="ORF">WDS16_19285</name>
</gene>
<keyword evidence="1" id="KW-0547">Nucleotide-binding</keyword>
<evidence type="ECO:0000256" key="2">
    <source>
        <dbReference type="ARBA" id="ARBA00022840"/>
    </source>
</evidence>
<reference evidence="6 7" key="1">
    <citation type="submission" date="2024-03" db="EMBL/GenBank/DDBJ databases">
        <title>Natural products discovery in diverse microorganisms through a two-stage MS feature dereplication strategy.</title>
        <authorList>
            <person name="Zhang R."/>
        </authorList>
    </citation>
    <scope>NUCLEOTIDE SEQUENCE [LARGE SCALE GENOMIC DNA]</scope>
    <source>
        <strain evidence="6 7">18930</strain>
    </source>
</reference>
<feature type="domain" description="Sigma-54 factor interaction" evidence="5">
    <location>
        <begin position="394"/>
        <end position="453"/>
    </location>
</feature>
<dbReference type="Pfam" id="PF25601">
    <property type="entry name" value="AAA_lid_14"/>
    <property type="match status" value="1"/>
</dbReference>
<evidence type="ECO:0000313" key="7">
    <source>
        <dbReference type="Proteomes" id="UP001432000"/>
    </source>
</evidence>
<dbReference type="PROSITE" id="PS50045">
    <property type="entry name" value="SIGMA54_INTERACT_4"/>
    <property type="match status" value="1"/>
</dbReference>
<dbReference type="EMBL" id="CP147846">
    <property type="protein sequence ID" value="WXG67379.1"/>
    <property type="molecule type" value="Genomic_DNA"/>
</dbReference>
<sequence>MVRSQIALSWQRSASSGLEPAHSLEQSSLRDVDRRSRLLAAANPILDRMESMLEGSGYCVLLADRDARLVDLRFGTRELRDLVFGVGAVVGRSFTEEASGTNSIATTFELRSPLAVRGDEHYMESMKGFSCYGYPLIHPITKHIEGVLDITFRASEDNPLLEPLLVHSANDIQGRLLEETRSGEQRLFHAFQYASAQRRGGPVIAIGDELLLENTAAAQLIDSVDHAALRSLTDDSIRRSGVIDSLTLNSGAHASLRWERPVAATGVVIEIDIKDLPVRQSAQVPTSKPLCVVGEPGTGKSTTLARLTAARNPHWFDSADILVTTPTAWLSSIESQVATGADVVVKNIHLADASVAHRLHALLKSARGWFALSSSSREPSDPEHRQLLSLCTDTVELAPLRSRRHEIPDLVRGMMAELDSHARFTPAAMRALIDYDWPGNIGELRDEVTDAVSRRSVGDITERDLVRPRGRGMSSRLTALDSAMRDAIVHELARCSGNKAATAESLGISRTTLYKRMKELGIHG</sequence>
<accession>A0ABZ2PEL3</accession>
<dbReference type="Proteomes" id="UP001432000">
    <property type="component" value="Chromosome"/>
</dbReference>
<evidence type="ECO:0000313" key="6">
    <source>
        <dbReference type="EMBL" id="WXG67379.1"/>
    </source>
</evidence>
<evidence type="ECO:0000256" key="1">
    <source>
        <dbReference type="ARBA" id="ARBA00022741"/>
    </source>
</evidence>
<dbReference type="InterPro" id="IPR058031">
    <property type="entry name" value="AAA_lid_NorR"/>
</dbReference>
<evidence type="ECO:0000256" key="3">
    <source>
        <dbReference type="ARBA" id="ARBA00023015"/>
    </source>
</evidence>
<dbReference type="RefSeq" id="WP_338886885.1">
    <property type="nucleotide sequence ID" value="NZ_CP147846.1"/>
</dbReference>
<keyword evidence="7" id="KW-1185">Reference proteome</keyword>
<dbReference type="InterPro" id="IPR029016">
    <property type="entry name" value="GAF-like_dom_sf"/>
</dbReference>
<dbReference type="PRINTS" id="PR01590">
    <property type="entry name" value="HTHFIS"/>
</dbReference>
<keyword evidence="3" id="KW-0805">Transcription regulation</keyword>
<name>A0ABZ2PEL3_9NOCA</name>
<dbReference type="InterPro" id="IPR027417">
    <property type="entry name" value="P-loop_NTPase"/>
</dbReference>
<dbReference type="InterPro" id="IPR002078">
    <property type="entry name" value="Sigma_54_int"/>
</dbReference>
<organism evidence="6 7">
    <name type="scientific">Rhodococcus sovatensis</name>
    <dbReference type="NCBI Taxonomy" id="1805840"/>
    <lineage>
        <taxon>Bacteria</taxon>
        <taxon>Bacillati</taxon>
        <taxon>Actinomycetota</taxon>
        <taxon>Actinomycetes</taxon>
        <taxon>Mycobacteriales</taxon>
        <taxon>Nocardiaceae</taxon>
        <taxon>Rhodococcus</taxon>
    </lineage>
</organism>
<evidence type="ECO:0000259" key="5">
    <source>
        <dbReference type="PROSITE" id="PS50045"/>
    </source>
</evidence>
<dbReference type="InterPro" id="IPR002197">
    <property type="entry name" value="HTH_Fis"/>
</dbReference>
<keyword evidence="4" id="KW-0804">Transcription</keyword>